<protein>
    <recommendedName>
        <fullName evidence="1">DUF5983 domain-containing protein</fullName>
    </recommendedName>
</protein>
<dbReference type="Pfam" id="PF19419">
    <property type="entry name" value="DUF5983"/>
    <property type="match status" value="1"/>
</dbReference>
<dbReference type="AlphaFoldDB" id="A0A7W7KTN1"/>
<comment type="caution">
    <text evidence="2">The sequence shown here is derived from an EMBL/GenBank/DDBJ whole genome shotgun (WGS) entry which is preliminary data.</text>
</comment>
<evidence type="ECO:0000259" key="1">
    <source>
        <dbReference type="Pfam" id="PF19419"/>
    </source>
</evidence>
<evidence type="ECO:0000313" key="2">
    <source>
        <dbReference type="EMBL" id="MBB4868273.1"/>
    </source>
</evidence>
<feature type="domain" description="DUF5983" evidence="1">
    <location>
        <begin position="73"/>
        <end position="184"/>
    </location>
</feature>
<dbReference type="InterPro" id="IPR046025">
    <property type="entry name" value="DUF5983"/>
</dbReference>
<proteinExistence type="predicted"/>
<dbReference type="Proteomes" id="UP000566995">
    <property type="component" value="Unassembled WGS sequence"/>
</dbReference>
<dbReference type="RefSeq" id="WP_184598966.1">
    <property type="nucleotide sequence ID" value="NZ_JACHLI010000074.1"/>
</dbReference>
<organism evidence="2 3">
    <name type="scientific">Pseudomonas nitroreducens</name>
    <dbReference type="NCBI Taxonomy" id="46680"/>
    <lineage>
        <taxon>Bacteria</taxon>
        <taxon>Pseudomonadati</taxon>
        <taxon>Pseudomonadota</taxon>
        <taxon>Gammaproteobacteria</taxon>
        <taxon>Pseudomonadales</taxon>
        <taxon>Pseudomonadaceae</taxon>
        <taxon>Pseudomonas</taxon>
    </lineage>
</organism>
<accession>A0A7W7KTN1</accession>
<reference evidence="2 3" key="1">
    <citation type="submission" date="2020-08" db="EMBL/GenBank/DDBJ databases">
        <title>Functional genomics of gut bacteria from endangered species of beetles.</title>
        <authorList>
            <person name="Carlos-Shanley C."/>
        </authorList>
    </citation>
    <scope>NUCLEOTIDE SEQUENCE [LARGE SCALE GENOMIC DNA]</scope>
    <source>
        <strain evidence="2 3">S00179</strain>
    </source>
</reference>
<gene>
    <name evidence="2" type="ORF">HNP46_007196</name>
</gene>
<sequence length="188" mass="21294">MPYPNPFRRGYDKLAIQLHIQSLPEHPELRELSYVIHAQEGQRTVIIGIQPTLEAAQDIVRRLSFETGHFSRCWEICMEHLPESVADYLFLLAAADKPSTLRGLQVEFFELSAHRMVGCKLLNTPWSDEALYIHDTNLAQLRQQQLDYGLPAEVVDILQLAGQADVRFLLFDPDAARLNGLPVFSGVA</sequence>
<name>A0A7W7KTN1_PSENT</name>
<dbReference type="EMBL" id="JACHLI010000074">
    <property type="protein sequence ID" value="MBB4868273.1"/>
    <property type="molecule type" value="Genomic_DNA"/>
</dbReference>
<evidence type="ECO:0000313" key="3">
    <source>
        <dbReference type="Proteomes" id="UP000566995"/>
    </source>
</evidence>